<evidence type="ECO:0000313" key="2">
    <source>
        <dbReference type="EMBL" id="AFT70240.1"/>
    </source>
</evidence>
<dbReference type="EMBL" id="CP003466">
    <property type="protein sequence ID" value="AFT70240.1"/>
    <property type="molecule type" value="Genomic_DNA"/>
</dbReference>
<organism evidence="2 3">
    <name type="scientific">Alcanivorax dieselolei (strain DSM 16502 / CGMCC 1.3690 / MCCC 1A00001 / B-5)</name>
    <name type="common">Alloalcanivorax dieselolei</name>
    <dbReference type="NCBI Taxonomy" id="930169"/>
    <lineage>
        <taxon>Bacteria</taxon>
        <taxon>Pseudomonadati</taxon>
        <taxon>Pseudomonadota</taxon>
        <taxon>Gammaproteobacteria</taxon>
        <taxon>Oceanospirillales</taxon>
        <taxon>Alcanivoracaceae</taxon>
        <taxon>Alloalcanivorax</taxon>
    </lineage>
</organism>
<keyword evidence="1" id="KW-0812">Transmembrane</keyword>
<evidence type="ECO:0000313" key="3">
    <source>
        <dbReference type="Proteomes" id="UP000006286"/>
    </source>
</evidence>
<feature type="transmembrane region" description="Helical" evidence="1">
    <location>
        <begin position="233"/>
        <end position="256"/>
    </location>
</feature>
<dbReference type="InterPro" id="IPR018682">
    <property type="entry name" value="DUF2167_membr"/>
</dbReference>
<keyword evidence="3" id="KW-1185">Reference proteome</keyword>
<dbReference type="Pfam" id="PF09935">
    <property type="entry name" value="DUF2167"/>
    <property type="match status" value="1"/>
</dbReference>
<keyword evidence="1" id="KW-0472">Membrane</keyword>
<protein>
    <submittedName>
        <fullName evidence="2">Putative membrane-anchored protein-like protein</fullName>
    </submittedName>
</protein>
<accession>K0CCL2</accession>
<gene>
    <name evidence="2" type="ordered locus">B5T_01966</name>
</gene>
<evidence type="ECO:0000256" key="1">
    <source>
        <dbReference type="SAM" id="Phobius"/>
    </source>
</evidence>
<name>K0CCL2_ALCDB</name>
<dbReference type="Proteomes" id="UP000006286">
    <property type="component" value="Chromosome"/>
</dbReference>
<keyword evidence="1" id="KW-1133">Transmembrane helix</keyword>
<dbReference type="AlphaFoldDB" id="K0CCL2"/>
<dbReference type="KEGG" id="adi:B5T_01966"/>
<dbReference type="HOGENOM" id="CLU_060300_0_0_6"/>
<sequence length="265" mass="29693">MAEMRRIWDSLDRQQGEISLPNGVAELTVPDSFYYLNPQDSEKVLVEVWGNPPDTAEAVLGMLFPSNATPFDEDAWGVTIEYEEEGYVSDEDADTIDYDALLSQMKEGTSEYSRQRVEEGYESMELVGWASKPFYDKASHKLHWAKEIKFGDQDVNTLNYNIRVLGRKGVLILNFIAGMDQKQIIDSQLDTVLALAEFNKGYRYKDFDPSIDQMAAYGIGALVAGKVITKTGFLAAALVFLKKFGVLIVVGAGAMLGRLFKRRKT</sequence>
<dbReference type="eggNOG" id="COG4714">
    <property type="taxonomic scope" value="Bacteria"/>
</dbReference>
<dbReference type="PATRIC" id="fig|930169.3.peg.1945"/>
<proteinExistence type="predicted"/>
<reference evidence="2 3" key="1">
    <citation type="journal article" date="2012" name="J. Bacteriol.">
        <title>Complete genome sequence of Alcanivorax dieselolei type strain B5.</title>
        <authorList>
            <person name="Lai Q."/>
            <person name="Li W."/>
            <person name="Shao Z."/>
        </authorList>
    </citation>
    <scope>NUCLEOTIDE SEQUENCE [LARGE SCALE GENOMIC DNA]</scope>
    <source>
        <strain evidence="3">DSM 16502 / CGMCC 1.3690 / B-5</strain>
    </source>
</reference>